<protein>
    <recommendedName>
        <fullName evidence="1">Protein kinase domain-containing protein</fullName>
    </recommendedName>
</protein>
<organism evidence="2 3">
    <name type="scientific">Ostreobium quekettii</name>
    <dbReference type="NCBI Taxonomy" id="121088"/>
    <lineage>
        <taxon>Eukaryota</taxon>
        <taxon>Viridiplantae</taxon>
        <taxon>Chlorophyta</taxon>
        <taxon>core chlorophytes</taxon>
        <taxon>Ulvophyceae</taxon>
        <taxon>TCBD clade</taxon>
        <taxon>Bryopsidales</taxon>
        <taxon>Ostreobineae</taxon>
        <taxon>Ostreobiaceae</taxon>
        <taxon>Ostreobium</taxon>
    </lineage>
</organism>
<dbReference type="PANTHER" id="PTHR12984">
    <property type="entry name" value="SCY1-RELATED S/T PROTEIN KINASE-LIKE"/>
    <property type="match status" value="1"/>
</dbReference>
<feature type="non-terminal residue" evidence="2">
    <location>
        <position position="537"/>
    </location>
</feature>
<dbReference type="Pfam" id="PF00069">
    <property type="entry name" value="Pkinase"/>
    <property type="match status" value="1"/>
</dbReference>
<dbReference type="InterPro" id="IPR016024">
    <property type="entry name" value="ARM-type_fold"/>
</dbReference>
<reference evidence="2" key="1">
    <citation type="submission" date="2020-12" db="EMBL/GenBank/DDBJ databases">
        <authorList>
            <person name="Iha C."/>
        </authorList>
    </citation>
    <scope>NUCLEOTIDE SEQUENCE</scope>
</reference>
<accession>A0A8S1J7W0</accession>
<dbReference type="GO" id="GO:0004672">
    <property type="term" value="F:protein kinase activity"/>
    <property type="evidence" value="ECO:0007669"/>
    <property type="project" value="InterPro"/>
</dbReference>
<feature type="domain" description="Protein kinase" evidence="1">
    <location>
        <begin position="1"/>
        <end position="235"/>
    </location>
</feature>
<dbReference type="Gene3D" id="1.10.510.10">
    <property type="entry name" value="Transferase(Phosphotransferase) domain 1"/>
    <property type="match status" value="1"/>
</dbReference>
<gene>
    <name evidence="2" type="ORF">OSTQU699_LOCUS4938</name>
</gene>
<name>A0A8S1J7W0_9CHLO</name>
<dbReference type="GO" id="GO:0005524">
    <property type="term" value="F:ATP binding"/>
    <property type="evidence" value="ECO:0007669"/>
    <property type="project" value="InterPro"/>
</dbReference>
<sequence>MLKLKHPGIVKILEPLEETRNQLVMVTEAIYGSVDSVVHSSDDVPGPLKGTKEAAMSELEVKHGVLQVADVLHFLHNEAGVAHCGISPKSVLITAEGAWKVACFDFSVQINVITEKLKKFNYSKQKDSILDPASRPNLDYVAPELAGGHNEDMATIASPACDMFSLGLVAYEALTGVRLVDSHGDIVYYKSKAVSLAKEPFSGVPAKFEGTLRTMLSLAREGRPQAADLSKCPYFQEDLAVRALVFLDGFVQRDDLQKASFLKDLDGMWEKFDARIIRYKVLPHILKELRNESLAHLLFPYAFKAMKQQNKAEFKSYTLPVLQPILAGVKGEPLVLVLRHCDDLLKLLPKDMVGTVMLPLVTRAFTTGDPKAQEVALKAVHDMCEYLQNQTLQDQVLPRVHEMALATQSATVRINALVLMGTLVDRVDEAEAGKMLSTAMEVTSADQSPGTLMCVLGVGNAISKSFGEALTAQKVIPLLSPLLVCHSLSHSQFSTYITLIREMLSRIEKKMGSMIYEHEPVEAGNSNGDGATPAAAK</sequence>
<dbReference type="PROSITE" id="PS50011">
    <property type="entry name" value="PROTEIN_KINASE_DOM"/>
    <property type="match status" value="1"/>
</dbReference>
<dbReference type="InterPro" id="IPR011009">
    <property type="entry name" value="Kinase-like_dom_sf"/>
</dbReference>
<evidence type="ECO:0000313" key="3">
    <source>
        <dbReference type="Proteomes" id="UP000708148"/>
    </source>
</evidence>
<comment type="caution">
    <text evidence="2">The sequence shown here is derived from an EMBL/GenBank/DDBJ whole genome shotgun (WGS) entry which is preliminary data.</text>
</comment>
<dbReference type="InterPro" id="IPR000719">
    <property type="entry name" value="Prot_kinase_dom"/>
</dbReference>
<dbReference type="InterPro" id="IPR011989">
    <property type="entry name" value="ARM-like"/>
</dbReference>
<dbReference type="Gene3D" id="1.25.10.10">
    <property type="entry name" value="Leucine-rich Repeat Variant"/>
    <property type="match status" value="1"/>
</dbReference>
<dbReference type="SMART" id="SM00220">
    <property type="entry name" value="S_TKc"/>
    <property type="match status" value="1"/>
</dbReference>
<dbReference type="SUPFAM" id="SSF48371">
    <property type="entry name" value="ARM repeat"/>
    <property type="match status" value="1"/>
</dbReference>
<keyword evidence="3" id="KW-1185">Reference proteome</keyword>
<dbReference type="OrthoDB" id="79687at2759"/>
<dbReference type="EMBL" id="CAJHUC010001060">
    <property type="protein sequence ID" value="CAD7699579.1"/>
    <property type="molecule type" value="Genomic_DNA"/>
</dbReference>
<evidence type="ECO:0000259" key="1">
    <source>
        <dbReference type="PROSITE" id="PS50011"/>
    </source>
</evidence>
<evidence type="ECO:0000313" key="2">
    <source>
        <dbReference type="EMBL" id="CAD7699579.1"/>
    </source>
</evidence>
<dbReference type="AlphaFoldDB" id="A0A8S1J7W0"/>
<dbReference type="Proteomes" id="UP000708148">
    <property type="component" value="Unassembled WGS sequence"/>
</dbReference>
<dbReference type="SUPFAM" id="SSF56112">
    <property type="entry name" value="Protein kinase-like (PK-like)"/>
    <property type="match status" value="1"/>
</dbReference>
<proteinExistence type="predicted"/>
<dbReference type="InterPro" id="IPR051177">
    <property type="entry name" value="CIK-Related_Protein"/>
</dbReference>
<dbReference type="PANTHER" id="PTHR12984:SF6">
    <property type="entry name" value="SCY1-LIKE PROTEIN 2"/>
    <property type="match status" value="1"/>
</dbReference>